<organism evidence="2 3">
    <name type="scientific">Streptomyces albiaxialis</name>
    <dbReference type="NCBI Taxonomy" id="329523"/>
    <lineage>
        <taxon>Bacteria</taxon>
        <taxon>Bacillati</taxon>
        <taxon>Actinomycetota</taxon>
        <taxon>Actinomycetes</taxon>
        <taxon>Kitasatosporales</taxon>
        <taxon>Streptomycetaceae</taxon>
        <taxon>Streptomyces</taxon>
    </lineage>
</organism>
<dbReference type="Pfam" id="PF05147">
    <property type="entry name" value="LANC_like"/>
    <property type="match status" value="1"/>
</dbReference>
<evidence type="ECO:0000313" key="2">
    <source>
        <dbReference type="EMBL" id="GAA2096141.1"/>
    </source>
</evidence>
<dbReference type="EMBL" id="BAAAPE010000016">
    <property type="protein sequence ID" value="GAA2096141.1"/>
    <property type="molecule type" value="Genomic_DNA"/>
</dbReference>
<feature type="region of interest" description="Disordered" evidence="1">
    <location>
        <begin position="30"/>
        <end position="51"/>
    </location>
</feature>
<dbReference type="Gene3D" id="1.50.10.20">
    <property type="match status" value="1"/>
</dbReference>
<evidence type="ECO:0000313" key="3">
    <source>
        <dbReference type="Proteomes" id="UP001500016"/>
    </source>
</evidence>
<proteinExistence type="predicted"/>
<gene>
    <name evidence="2" type="ORF">GCM10009801_65480</name>
</gene>
<dbReference type="Proteomes" id="UP001500016">
    <property type="component" value="Unassembled WGS sequence"/>
</dbReference>
<accession>A0ABN2WQ55</accession>
<comment type="caution">
    <text evidence="2">The sequence shown here is derived from an EMBL/GenBank/DDBJ whole genome shotgun (WGS) entry which is preliminary data.</text>
</comment>
<sequence>MTETTSTEEAATDAVIRAQALRLATDLLTRWTERPHGTPGTPADETPTGDPAVPVLAALLAETGEPSAVAAAARATAVWARGAGRGGGGRRGLYGGGLAGTLVGLRHAAAVHPELHAVADRLRDRLLADSPGPVPYGSVTFPDYDLVLGPSGVLLALTAGLDRCGPTVDLAPYADRLATLCDAPELDGLRARYAGHALLDWMDGRVNTGMGHGVAGVTVALTAAVRHLGARPEWVNALRNAVRWLSAQAFTDARGVRTWDGAGLDGVAPPPGARTRQAWCYGTPGVSWALWDAADALGDAATAAWADEAFTTLAGGYDEEFHLFGDHPGDRLGLCHGASGVLAVADAFHRYAAPHPAASVLRTRLLRHLSAREDELRELADARTGLLGGAGGALSAVLTATGGTRGWLPCLGLR</sequence>
<dbReference type="SUPFAM" id="SSF158745">
    <property type="entry name" value="LanC-like"/>
    <property type="match status" value="1"/>
</dbReference>
<evidence type="ECO:0000256" key="1">
    <source>
        <dbReference type="SAM" id="MobiDB-lite"/>
    </source>
</evidence>
<reference evidence="2 3" key="1">
    <citation type="journal article" date="2019" name="Int. J. Syst. Evol. Microbiol.">
        <title>The Global Catalogue of Microorganisms (GCM) 10K type strain sequencing project: providing services to taxonomists for standard genome sequencing and annotation.</title>
        <authorList>
            <consortium name="The Broad Institute Genomics Platform"/>
            <consortium name="The Broad Institute Genome Sequencing Center for Infectious Disease"/>
            <person name="Wu L."/>
            <person name="Ma J."/>
        </authorList>
    </citation>
    <scope>NUCLEOTIDE SEQUENCE [LARGE SCALE GENOMIC DNA]</scope>
    <source>
        <strain evidence="2 3">JCM 15478</strain>
    </source>
</reference>
<evidence type="ECO:0008006" key="4">
    <source>
        <dbReference type="Google" id="ProtNLM"/>
    </source>
</evidence>
<dbReference type="PRINTS" id="PR01955">
    <property type="entry name" value="LANCFRANKIA"/>
</dbReference>
<name>A0ABN2WQ55_9ACTN</name>
<dbReference type="RefSeq" id="WP_344533396.1">
    <property type="nucleotide sequence ID" value="NZ_BAAAPE010000016.1"/>
</dbReference>
<protein>
    <recommendedName>
        <fullName evidence="4">Subtilin biosynthesis protein spaC</fullName>
    </recommendedName>
</protein>
<dbReference type="InterPro" id="IPR007822">
    <property type="entry name" value="LANC-like"/>
</dbReference>
<keyword evidence="3" id="KW-1185">Reference proteome</keyword>
<dbReference type="SMART" id="SM01260">
    <property type="entry name" value="LANC_like"/>
    <property type="match status" value="1"/>
</dbReference>
<dbReference type="PRINTS" id="PR01950">
    <property type="entry name" value="LANCSUPER"/>
</dbReference>